<keyword evidence="4 6" id="KW-0067">ATP-binding</keyword>
<keyword evidence="2" id="KW-0813">Transport</keyword>
<evidence type="ECO:0000256" key="1">
    <source>
        <dbReference type="ARBA" id="ARBA00005417"/>
    </source>
</evidence>
<dbReference type="PANTHER" id="PTHR43553">
    <property type="entry name" value="HEAVY METAL TRANSPORTER"/>
    <property type="match status" value="1"/>
</dbReference>
<gene>
    <name evidence="6" type="ORF">ACFO7V_14945</name>
</gene>
<dbReference type="InterPro" id="IPR027417">
    <property type="entry name" value="P-loop_NTPase"/>
</dbReference>
<keyword evidence="7" id="KW-1185">Reference proteome</keyword>
<reference evidence="7" key="1">
    <citation type="journal article" date="2019" name="Int. J. Syst. Evol. Microbiol.">
        <title>The Global Catalogue of Microorganisms (GCM) 10K type strain sequencing project: providing services to taxonomists for standard genome sequencing and annotation.</title>
        <authorList>
            <consortium name="The Broad Institute Genomics Platform"/>
            <consortium name="The Broad Institute Genome Sequencing Center for Infectious Disease"/>
            <person name="Wu L."/>
            <person name="Ma J."/>
        </authorList>
    </citation>
    <scope>NUCLEOTIDE SEQUENCE [LARGE SCALE GENOMIC DNA]</scope>
    <source>
        <strain evidence="7">CGMCC 1.12849</strain>
    </source>
</reference>
<dbReference type="SMART" id="SM00382">
    <property type="entry name" value="AAA"/>
    <property type="match status" value="2"/>
</dbReference>
<feature type="domain" description="ABC transporter" evidence="5">
    <location>
        <begin position="272"/>
        <end position="471"/>
    </location>
</feature>
<evidence type="ECO:0000256" key="2">
    <source>
        <dbReference type="ARBA" id="ARBA00022448"/>
    </source>
</evidence>
<proteinExistence type="inferred from homology"/>
<dbReference type="InterPro" id="IPR050095">
    <property type="entry name" value="ECF_ABC_transporter_ATP-bd"/>
</dbReference>
<dbReference type="InterPro" id="IPR015856">
    <property type="entry name" value="ABC_transpr_CbiO/EcfA_su"/>
</dbReference>
<dbReference type="Pfam" id="PF00005">
    <property type="entry name" value="ABC_tran"/>
    <property type="match status" value="2"/>
</dbReference>
<dbReference type="InterPro" id="IPR003439">
    <property type="entry name" value="ABC_transporter-like_ATP-bd"/>
</dbReference>
<comment type="caution">
    <text evidence="6">The sequence shown here is derived from an EMBL/GenBank/DDBJ whole genome shotgun (WGS) entry which is preliminary data.</text>
</comment>
<dbReference type="CDD" id="cd03225">
    <property type="entry name" value="ABC_cobalt_CbiO_domain1"/>
    <property type="match status" value="2"/>
</dbReference>
<evidence type="ECO:0000256" key="3">
    <source>
        <dbReference type="ARBA" id="ARBA00022741"/>
    </source>
</evidence>
<dbReference type="RefSeq" id="WP_346059862.1">
    <property type="nucleotide sequence ID" value="NZ_BAAAVQ010000066.1"/>
</dbReference>
<dbReference type="PROSITE" id="PS50893">
    <property type="entry name" value="ABC_TRANSPORTER_2"/>
    <property type="match status" value="2"/>
</dbReference>
<organism evidence="6 7">
    <name type="scientific">Glutamicibacter bergerei</name>
    <dbReference type="NCBI Taxonomy" id="256702"/>
    <lineage>
        <taxon>Bacteria</taxon>
        <taxon>Bacillati</taxon>
        <taxon>Actinomycetota</taxon>
        <taxon>Actinomycetes</taxon>
        <taxon>Micrococcales</taxon>
        <taxon>Micrococcaceae</taxon>
        <taxon>Glutamicibacter</taxon>
    </lineage>
</organism>
<keyword evidence="3" id="KW-0547">Nucleotide-binding</keyword>
<dbReference type="Gene3D" id="3.40.50.300">
    <property type="entry name" value="P-loop containing nucleotide triphosphate hydrolases"/>
    <property type="match status" value="2"/>
</dbReference>
<dbReference type="EMBL" id="JBHSHE010000069">
    <property type="protein sequence ID" value="MFC4717424.1"/>
    <property type="molecule type" value="Genomic_DNA"/>
</dbReference>
<protein>
    <submittedName>
        <fullName evidence="6">ABC transporter ATP-binding protein</fullName>
    </submittedName>
</protein>
<dbReference type="InterPro" id="IPR003593">
    <property type="entry name" value="AAA+_ATPase"/>
</dbReference>
<dbReference type="GO" id="GO:0005524">
    <property type="term" value="F:ATP binding"/>
    <property type="evidence" value="ECO:0007669"/>
    <property type="project" value="UniProtKB-KW"/>
</dbReference>
<name>A0ABV9MQW5_9MICC</name>
<evidence type="ECO:0000259" key="5">
    <source>
        <dbReference type="PROSITE" id="PS50893"/>
    </source>
</evidence>
<accession>A0ABV9MQW5</accession>
<feature type="domain" description="ABC transporter" evidence="5">
    <location>
        <begin position="15"/>
        <end position="264"/>
    </location>
</feature>
<evidence type="ECO:0000256" key="4">
    <source>
        <dbReference type="ARBA" id="ARBA00022840"/>
    </source>
</evidence>
<evidence type="ECO:0000313" key="6">
    <source>
        <dbReference type="EMBL" id="MFC4717424.1"/>
    </source>
</evidence>
<comment type="similarity">
    <text evidence="1">Belongs to the ABC transporter superfamily.</text>
</comment>
<dbReference type="SUPFAM" id="SSF52540">
    <property type="entry name" value="P-loop containing nucleoside triphosphate hydrolases"/>
    <property type="match status" value="2"/>
</dbReference>
<sequence length="473" mass="50375">MIANQKNSRTGNSVLLELNIGRFRYSGAELDSLQRIEMNLAPGSMTVIVGESGSGKSTLGEVLAGILPRQGADQCLGTINLAGQRVEYSDLESQRINVAGWAKHVGLLPQEAGHYLSRIRETVAEELVFSLENEGMPRDEMRRRISGLSKHLNLDHLLERDPAKLSGGQERLVALAALAISEPSVMVLDEPLAGLDSEATVAVTAMIARLRAGGTAMVVLSRTAKPWAGNADALRKLENGQLSKISADGLVQHPVSESTQRLATPGEGEVLLDFSRVQLGYPGAEHPAVDGLDLQVRAGECVGLAGANGAGKTTVLKAAAGLLRPTAGTLAVSATTGMLLQNSSDQLFERTVLREVSFGLPKKGRQRLRVPEVLSQLGMEAFAETHPYELPASARRLVALATVLVREPQILLLDEPTEALDSAGLARLQEVIDSVLIRGGAVLLSTHDEAFMDRTAHRVHQMLGTPESTTSGA</sequence>
<dbReference type="Proteomes" id="UP001595884">
    <property type="component" value="Unassembled WGS sequence"/>
</dbReference>
<evidence type="ECO:0000313" key="7">
    <source>
        <dbReference type="Proteomes" id="UP001595884"/>
    </source>
</evidence>